<dbReference type="InterPro" id="IPR003210">
    <property type="entry name" value="Signal_recog_particle_SRP14"/>
</dbReference>
<comment type="subcellular location">
    <subcellularLocation>
        <location evidence="1 7">Cytoplasm</location>
    </subcellularLocation>
</comment>
<feature type="region of interest" description="Disordered" evidence="8">
    <location>
        <begin position="37"/>
        <end position="73"/>
    </location>
</feature>
<comment type="function">
    <text evidence="7">Component of the signal recognition particle (SRP) complex, a ribonucleoprotein complex that mediates the cotranslational targeting of secretory and membrane proteins to the endoplasmic reticulum (ER). SRP9 together with SRP14 and the Alu portion of the SRP RNA, constitutes the elongation arrest domain of SRP. The complex of SRP9 and SRP14 is required for SRP RNA binding.</text>
</comment>
<dbReference type="Pfam" id="PF02290">
    <property type="entry name" value="SRP14"/>
    <property type="match status" value="1"/>
</dbReference>
<evidence type="ECO:0000256" key="3">
    <source>
        <dbReference type="ARBA" id="ARBA00022490"/>
    </source>
</evidence>
<accession>A0A6B2LPZ7</accession>
<dbReference type="PANTHER" id="PTHR12013">
    <property type="entry name" value="SIGNAL RECOGNITION PARTICLE 14 KD PROTEIN"/>
    <property type="match status" value="1"/>
</dbReference>
<dbReference type="GO" id="GO:0030942">
    <property type="term" value="F:endoplasmic reticulum signal peptide binding"/>
    <property type="evidence" value="ECO:0007669"/>
    <property type="project" value="UniProtKB-UniRule"/>
</dbReference>
<evidence type="ECO:0000256" key="7">
    <source>
        <dbReference type="RuleBase" id="RU368100"/>
    </source>
</evidence>
<organism evidence="9">
    <name type="scientific">Arcella intermedia</name>
    <dbReference type="NCBI Taxonomy" id="1963864"/>
    <lineage>
        <taxon>Eukaryota</taxon>
        <taxon>Amoebozoa</taxon>
        <taxon>Tubulinea</taxon>
        <taxon>Elardia</taxon>
        <taxon>Arcellinida</taxon>
        <taxon>Sphaerothecina</taxon>
        <taxon>Arcellidae</taxon>
        <taxon>Arcella</taxon>
    </lineage>
</organism>
<evidence type="ECO:0000256" key="6">
    <source>
        <dbReference type="ARBA" id="ARBA00023274"/>
    </source>
</evidence>
<dbReference type="SUPFAM" id="SSF54762">
    <property type="entry name" value="Signal recognition particle alu RNA binding heterodimer, SRP9/14"/>
    <property type="match status" value="1"/>
</dbReference>
<comment type="subunit">
    <text evidence="7">Heterodimer with SRP9; binds RNA as heterodimer. Component of a signal recognition particle (SRP) complex that consists of a 7SL RNA molecule of 300 nucleotides and six protein subunits: SRP72, SRP68, SRP54, SRP19, SRP14 and SRP9.</text>
</comment>
<dbReference type="GO" id="GO:0006614">
    <property type="term" value="P:SRP-dependent cotranslational protein targeting to membrane"/>
    <property type="evidence" value="ECO:0007669"/>
    <property type="project" value="UniProtKB-UniRule"/>
</dbReference>
<evidence type="ECO:0000256" key="4">
    <source>
        <dbReference type="ARBA" id="ARBA00022884"/>
    </source>
</evidence>
<evidence type="ECO:0000256" key="1">
    <source>
        <dbReference type="ARBA" id="ARBA00004496"/>
    </source>
</evidence>
<reference evidence="9" key="1">
    <citation type="journal article" date="2020" name="J. Eukaryot. Microbiol.">
        <title>De novo Sequencing, Assembly and Annotation of the Transcriptome for the Free-Living Testate Amoeba Arcella intermedia.</title>
        <authorList>
            <person name="Ribeiro G.M."/>
            <person name="Porfirio-Sousa A.L."/>
            <person name="Maurer-Alcala X.X."/>
            <person name="Katz L.A."/>
            <person name="Lahr D.J.G."/>
        </authorList>
    </citation>
    <scope>NUCLEOTIDE SEQUENCE</scope>
</reference>
<keyword evidence="5 7" id="KW-0733">Signal recognition particle</keyword>
<evidence type="ECO:0000256" key="8">
    <source>
        <dbReference type="SAM" id="MobiDB-lite"/>
    </source>
</evidence>
<evidence type="ECO:0000256" key="2">
    <source>
        <dbReference type="ARBA" id="ARBA00010349"/>
    </source>
</evidence>
<sequence length="134" mass="15269">MPHLENGPFLKQLKSLFENSQSVGTVYVTFKGVYTEPKPKKRTEVKKAEEGEPKKVPEKKNPPEKKVPTGTGEYRCLVRATNGKSGRHKVKISTHVKTKDLMSFQLAYDKLLTSSMDALKKREKEKKKKKTKHA</sequence>
<dbReference type="InterPro" id="IPR009018">
    <property type="entry name" value="Signal_recog_particle_SRP9/14"/>
</dbReference>
<dbReference type="AlphaFoldDB" id="A0A6B2LPZ7"/>
<dbReference type="GO" id="GO:0008312">
    <property type="term" value="F:7S RNA binding"/>
    <property type="evidence" value="ECO:0007669"/>
    <property type="project" value="UniProtKB-UniRule"/>
</dbReference>
<name>A0A6B2LPZ7_9EUKA</name>
<keyword evidence="3 7" id="KW-0963">Cytoplasm</keyword>
<protein>
    <recommendedName>
        <fullName evidence="7">Signal recognition particle 14 kDa protein</fullName>
        <shortName evidence="7">SRP14</shortName>
    </recommendedName>
</protein>
<feature type="compositionally biased region" description="Basic and acidic residues" evidence="8">
    <location>
        <begin position="45"/>
        <end position="67"/>
    </location>
</feature>
<evidence type="ECO:0000256" key="5">
    <source>
        <dbReference type="ARBA" id="ARBA00023135"/>
    </source>
</evidence>
<dbReference type="Gene3D" id="3.30.720.10">
    <property type="entry name" value="Signal recognition particle alu RNA binding heterodimer, srp9/1"/>
    <property type="match status" value="1"/>
</dbReference>
<comment type="similarity">
    <text evidence="2 7">Belongs to the SRP14 family.</text>
</comment>
<keyword evidence="6 7" id="KW-0687">Ribonucleoprotein</keyword>
<proteinExistence type="inferred from homology"/>
<dbReference type="GO" id="GO:0005786">
    <property type="term" value="C:signal recognition particle, endoplasmic reticulum targeting"/>
    <property type="evidence" value="ECO:0007669"/>
    <property type="project" value="UniProtKB-UniRule"/>
</dbReference>
<keyword evidence="4 7" id="KW-0694">RNA-binding</keyword>
<evidence type="ECO:0000313" key="9">
    <source>
        <dbReference type="EMBL" id="NDV39279.1"/>
    </source>
</evidence>
<dbReference type="EMBL" id="GIBP01010310">
    <property type="protein sequence ID" value="NDV39279.1"/>
    <property type="molecule type" value="Transcribed_RNA"/>
</dbReference>